<name>A0A1F5NFJ0_9BACT</name>
<sequence length="275" mass="30371">MLALPPLAAETIFQIGPLPVTNTYINSTIVLVLFLILGLMMRKQTREIPGKLQNFVESIFEFLLGYVDQVTHDRKKSLRFLPLVGSLFFFILISNWLGIFPGIGSIGRWLTVHGEAELVPIFRPANTDLNMTLAMAVLGVAASHIFGIVAIGFWKYANKFVKLGDIWRSFRRPTGDLPKGEKRGVSIFVAFVEFAVGIIEIFSEVAKMVSLSLRLFGNVFAGEVLLTVMASLLAFVVPLPFIALEILVGLIQAVVFAMLVLVYLTIATMEVEAAH</sequence>
<dbReference type="InterPro" id="IPR035908">
    <property type="entry name" value="F0_ATP_A_sf"/>
</dbReference>
<dbReference type="Pfam" id="PF00119">
    <property type="entry name" value="ATP-synt_A"/>
    <property type="match status" value="1"/>
</dbReference>
<dbReference type="PANTHER" id="PTHR42823">
    <property type="entry name" value="ATP SYNTHASE SUBUNIT A, CHLOROPLASTIC"/>
    <property type="match status" value="1"/>
</dbReference>
<evidence type="ECO:0000256" key="3">
    <source>
        <dbReference type="ARBA" id="ARBA00022448"/>
    </source>
</evidence>
<feature type="transmembrane region" description="Helical" evidence="11">
    <location>
        <begin position="215"/>
        <end position="239"/>
    </location>
</feature>
<evidence type="ECO:0000313" key="12">
    <source>
        <dbReference type="EMBL" id="OGE76439.1"/>
    </source>
</evidence>
<dbReference type="HAMAP" id="MF_01393">
    <property type="entry name" value="ATP_synth_a_bact"/>
    <property type="match status" value="1"/>
</dbReference>
<dbReference type="EMBL" id="MFEG01000007">
    <property type="protein sequence ID" value="OGE76439.1"/>
    <property type="molecule type" value="Genomic_DNA"/>
</dbReference>
<keyword evidence="9 11" id="KW-0472">Membrane</keyword>
<feature type="transmembrane region" description="Helical" evidence="11">
    <location>
        <begin position="133"/>
        <end position="154"/>
    </location>
</feature>
<dbReference type="PRINTS" id="PR00123">
    <property type="entry name" value="ATPASEA"/>
</dbReference>
<dbReference type="GO" id="GO:0042777">
    <property type="term" value="P:proton motive force-driven plasma membrane ATP synthesis"/>
    <property type="evidence" value="ECO:0007669"/>
    <property type="project" value="TreeGrafter"/>
</dbReference>
<evidence type="ECO:0000256" key="9">
    <source>
        <dbReference type="ARBA" id="ARBA00023136"/>
    </source>
</evidence>
<evidence type="ECO:0000256" key="10">
    <source>
        <dbReference type="ARBA" id="ARBA00023310"/>
    </source>
</evidence>
<dbReference type="PANTHER" id="PTHR42823:SF3">
    <property type="entry name" value="ATP SYNTHASE SUBUNIT A, CHLOROPLASTIC"/>
    <property type="match status" value="1"/>
</dbReference>
<comment type="function">
    <text evidence="11">Key component of the proton channel; it plays a direct role in the translocation of protons across the membrane.</text>
</comment>
<keyword evidence="4 11" id="KW-0138">CF(0)</keyword>
<keyword evidence="5 11" id="KW-0812">Transmembrane</keyword>
<protein>
    <recommendedName>
        <fullName evidence="11">ATP synthase subunit a</fullName>
    </recommendedName>
    <alternativeName>
        <fullName evidence="11">ATP synthase F0 sector subunit a</fullName>
    </alternativeName>
    <alternativeName>
        <fullName evidence="11">F-ATPase subunit 6</fullName>
    </alternativeName>
</protein>
<evidence type="ECO:0000256" key="7">
    <source>
        <dbReference type="ARBA" id="ARBA00022989"/>
    </source>
</evidence>
<dbReference type="GO" id="GO:0005886">
    <property type="term" value="C:plasma membrane"/>
    <property type="evidence" value="ECO:0007669"/>
    <property type="project" value="UniProtKB-SubCell"/>
</dbReference>
<dbReference type="Gene3D" id="1.20.120.220">
    <property type="entry name" value="ATP synthase, F0 complex, subunit A"/>
    <property type="match status" value="1"/>
</dbReference>
<feature type="transmembrane region" description="Helical" evidence="11">
    <location>
        <begin position="80"/>
        <end position="100"/>
    </location>
</feature>
<comment type="subcellular location">
    <subcellularLocation>
        <location evidence="11">Cell membrane</location>
        <topology evidence="11">Multi-pass membrane protein</topology>
    </subcellularLocation>
    <subcellularLocation>
        <location evidence="1">Membrane</location>
        <topology evidence="1">Multi-pass membrane protein</topology>
    </subcellularLocation>
</comment>
<evidence type="ECO:0000256" key="2">
    <source>
        <dbReference type="ARBA" id="ARBA00006810"/>
    </source>
</evidence>
<dbReference type="SUPFAM" id="SSF81336">
    <property type="entry name" value="F1F0 ATP synthase subunit A"/>
    <property type="match status" value="2"/>
</dbReference>
<evidence type="ECO:0000256" key="6">
    <source>
        <dbReference type="ARBA" id="ARBA00022781"/>
    </source>
</evidence>
<accession>A0A1F5NFJ0</accession>
<dbReference type="CDD" id="cd00310">
    <property type="entry name" value="ATP-synt_Fo_a_6"/>
    <property type="match status" value="1"/>
</dbReference>
<gene>
    <name evidence="11" type="primary">atpB</name>
    <name evidence="12" type="ORF">A3K06_01425</name>
</gene>
<feature type="transmembrane region" description="Helical" evidence="11">
    <location>
        <begin position="246"/>
        <end position="266"/>
    </location>
</feature>
<evidence type="ECO:0000256" key="8">
    <source>
        <dbReference type="ARBA" id="ARBA00023065"/>
    </source>
</evidence>
<keyword evidence="3 11" id="KW-0813">Transport</keyword>
<keyword evidence="8 11" id="KW-0406">Ion transport</keyword>
<keyword evidence="11" id="KW-1003">Cell membrane</keyword>
<dbReference type="InterPro" id="IPR023011">
    <property type="entry name" value="ATP_synth_F0_asu_AS"/>
</dbReference>
<comment type="similarity">
    <text evidence="2 11">Belongs to the ATPase A chain family.</text>
</comment>
<dbReference type="InterPro" id="IPR045082">
    <property type="entry name" value="ATP_syn_F0_a_bact/chloroplast"/>
</dbReference>
<proteinExistence type="inferred from homology"/>
<organism evidence="12 13">
    <name type="scientific">Candidatus Doudnabacteria bacterium RIFCSPHIGHO2_01_52_17</name>
    <dbReference type="NCBI Taxonomy" id="1817820"/>
    <lineage>
        <taxon>Bacteria</taxon>
        <taxon>Candidatus Doudnaibacteriota</taxon>
    </lineage>
</organism>
<keyword evidence="10 11" id="KW-0066">ATP synthesis</keyword>
<evidence type="ECO:0000256" key="5">
    <source>
        <dbReference type="ARBA" id="ARBA00022692"/>
    </source>
</evidence>
<keyword evidence="6 11" id="KW-0375">Hydrogen ion transport</keyword>
<dbReference type="PROSITE" id="PS00449">
    <property type="entry name" value="ATPASE_A"/>
    <property type="match status" value="1"/>
</dbReference>
<dbReference type="Proteomes" id="UP000176547">
    <property type="component" value="Unassembled WGS sequence"/>
</dbReference>
<feature type="transmembrane region" description="Helical" evidence="11">
    <location>
        <begin position="23"/>
        <end position="41"/>
    </location>
</feature>
<evidence type="ECO:0000313" key="13">
    <source>
        <dbReference type="Proteomes" id="UP000176547"/>
    </source>
</evidence>
<keyword evidence="7 11" id="KW-1133">Transmembrane helix</keyword>
<comment type="caution">
    <text evidence="12">The sequence shown here is derived from an EMBL/GenBank/DDBJ whole genome shotgun (WGS) entry which is preliminary data.</text>
</comment>
<dbReference type="InterPro" id="IPR000568">
    <property type="entry name" value="ATP_synth_F0_asu"/>
</dbReference>
<evidence type="ECO:0000256" key="1">
    <source>
        <dbReference type="ARBA" id="ARBA00004141"/>
    </source>
</evidence>
<evidence type="ECO:0000256" key="4">
    <source>
        <dbReference type="ARBA" id="ARBA00022547"/>
    </source>
</evidence>
<evidence type="ECO:0000256" key="11">
    <source>
        <dbReference type="HAMAP-Rule" id="MF_01393"/>
    </source>
</evidence>
<dbReference type="GO" id="GO:0045259">
    <property type="term" value="C:proton-transporting ATP synthase complex"/>
    <property type="evidence" value="ECO:0007669"/>
    <property type="project" value="UniProtKB-KW"/>
</dbReference>
<dbReference type="GO" id="GO:0046933">
    <property type="term" value="F:proton-transporting ATP synthase activity, rotational mechanism"/>
    <property type="evidence" value="ECO:0007669"/>
    <property type="project" value="UniProtKB-UniRule"/>
</dbReference>
<dbReference type="AlphaFoldDB" id="A0A1F5NFJ0"/>
<reference evidence="12 13" key="1">
    <citation type="journal article" date="2016" name="Nat. Commun.">
        <title>Thousands of microbial genomes shed light on interconnected biogeochemical processes in an aquifer system.</title>
        <authorList>
            <person name="Anantharaman K."/>
            <person name="Brown C.T."/>
            <person name="Hug L.A."/>
            <person name="Sharon I."/>
            <person name="Castelle C.J."/>
            <person name="Probst A.J."/>
            <person name="Thomas B.C."/>
            <person name="Singh A."/>
            <person name="Wilkins M.J."/>
            <person name="Karaoz U."/>
            <person name="Brodie E.L."/>
            <person name="Williams K.H."/>
            <person name="Hubbard S.S."/>
            <person name="Banfield J.F."/>
        </authorList>
    </citation>
    <scope>NUCLEOTIDE SEQUENCE [LARGE SCALE GENOMIC DNA]</scope>
</reference>